<dbReference type="GO" id="GO:1901137">
    <property type="term" value="P:carbohydrate derivative biosynthetic process"/>
    <property type="evidence" value="ECO:0007669"/>
    <property type="project" value="UniProtKB-ARBA"/>
</dbReference>
<dbReference type="Gene3D" id="3.40.50.2000">
    <property type="entry name" value="Glycogen Phosphorylase B"/>
    <property type="match status" value="2"/>
</dbReference>
<dbReference type="PANTHER" id="PTHR45947">
    <property type="entry name" value="SULFOQUINOVOSYL TRANSFERASE SQD2"/>
    <property type="match status" value="1"/>
</dbReference>
<accession>A0A7V8UW16</accession>
<evidence type="ECO:0000259" key="4">
    <source>
        <dbReference type="Pfam" id="PF13579"/>
    </source>
</evidence>
<evidence type="ECO:0000259" key="3">
    <source>
        <dbReference type="Pfam" id="PF00534"/>
    </source>
</evidence>
<dbReference type="InterPro" id="IPR028098">
    <property type="entry name" value="Glyco_trans_4-like_N"/>
</dbReference>
<evidence type="ECO:0000313" key="5">
    <source>
        <dbReference type="EMBL" id="MBA1838396.1"/>
    </source>
</evidence>
<proteinExistence type="predicted"/>
<dbReference type="RefSeq" id="WP_181193084.1">
    <property type="nucleotide sequence ID" value="NZ_JABFED010000010.1"/>
</dbReference>
<feature type="domain" description="Glycosyl transferase family 1" evidence="3">
    <location>
        <begin position="187"/>
        <end position="350"/>
    </location>
</feature>
<dbReference type="EMBL" id="JABFED010000010">
    <property type="protein sequence ID" value="MBA1838396.1"/>
    <property type="molecule type" value="Genomic_DNA"/>
</dbReference>
<keyword evidence="6" id="KW-1185">Reference proteome</keyword>
<name>A0A7V8UW16_9CORY</name>
<feature type="domain" description="Glycosyltransferase subfamily 4-like N-terminal" evidence="4">
    <location>
        <begin position="14"/>
        <end position="165"/>
    </location>
</feature>
<dbReference type="CDD" id="cd03808">
    <property type="entry name" value="GT4_CapM-like"/>
    <property type="match status" value="1"/>
</dbReference>
<dbReference type="Pfam" id="PF00534">
    <property type="entry name" value="Glycos_transf_1"/>
    <property type="match status" value="1"/>
</dbReference>
<dbReference type="GO" id="GO:0016757">
    <property type="term" value="F:glycosyltransferase activity"/>
    <property type="evidence" value="ECO:0007669"/>
    <property type="project" value="UniProtKB-KW"/>
</dbReference>
<evidence type="ECO:0000256" key="2">
    <source>
        <dbReference type="ARBA" id="ARBA00022679"/>
    </source>
</evidence>
<dbReference type="AlphaFoldDB" id="A0A7V8UW16"/>
<evidence type="ECO:0000313" key="6">
    <source>
        <dbReference type="Proteomes" id="UP000577408"/>
    </source>
</evidence>
<dbReference type="SUPFAM" id="SSF53756">
    <property type="entry name" value="UDP-Glycosyltransferase/glycogen phosphorylase"/>
    <property type="match status" value="1"/>
</dbReference>
<dbReference type="Pfam" id="PF13579">
    <property type="entry name" value="Glyco_trans_4_4"/>
    <property type="match status" value="1"/>
</dbReference>
<gene>
    <name evidence="5" type="ORF">HMA55_10995</name>
</gene>
<dbReference type="Proteomes" id="UP000577408">
    <property type="component" value="Unassembled WGS sequence"/>
</dbReference>
<dbReference type="InterPro" id="IPR001296">
    <property type="entry name" value="Glyco_trans_1"/>
</dbReference>
<reference evidence="5 6" key="1">
    <citation type="submission" date="2020-05" db="EMBL/GenBank/DDBJ databases">
        <title>Descriptions of Corynebacterium xxxx sp. nov., Corynebacterium yyyy sp. nov. and Corynebacterium zzzz sp. nov.</title>
        <authorList>
            <person name="Zhang G."/>
        </authorList>
    </citation>
    <scope>NUCLEOTIDE SEQUENCE [LARGE SCALE GENOMIC DNA]</scope>
    <source>
        <strain evidence="6">zg-913</strain>
    </source>
</reference>
<protein>
    <submittedName>
        <fullName evidence="5">Glycosyltransferase family 4 protein</fullName>
    </submittedName>
</protein>
<evidence type="ECO:0000256" key="1">
    <source>
        <dbReference type="ARBA" id="ARBA00022676"/>
    </source>
</evidence>
<comment type="caution">
    <text evidence="5">The sequence shown here is derived from an EMBL/GenBank/DDBJ whole genome shotgun (WGS) entry which is preliminary data.</text>
</comment>
<dbReference type="InterPro" id="IPR050194">
    <property type="entry name" value="Glycosyltransferase_grp1"/>
</dbReference>
<dbReference type="PANTHER" id="PTHR45947:SF3">
    <property type="entry name" value="SULFOQUINOVOSYL TRANSFERASE SQD2"/>
    <property type="match status" value="1"/>
</dbReference>
<organism evidence="5 6">
    <name type="scientific">Corynebacterium wankanglinii</name>
    <dbReference type="NCBI Taxonomy" id="2735136"/>
    <lineage>
        <taxon>Bacteria</taxon>
        <taxon>Bacillati</taxon>
        <taxon>Actinomycetota</taxon>
        <taxon>Actinomycetes</taxon>
        <taxon>Mycobacteriales</taxon>
        <taxon>Corynebacteriaceae</taxon>
        <taxon>Corynebacterium</taxon>
    </lineage>
</organism>
<keyword evidence="1" id="KW-0328">Glycosyltransferase</keyword>
<sequence length="383" mass="41487">MKVVIAVTTDHAVQYHADLARYMSDNGWDVTFISSGGDSLDSLGEDVAVEHIPMERNPSPLKDLGSLFKWIRVLYRIRPDIVISGTPKAGLLGMMSSRLLRVPNRIYWLHGLRLETASGKMRTLLELIERFVIASATTTVAVSPSLRNLVLSMGLAKESDISVIGSGSTQGVDTLRFAPTNDDAERAAEKARWGLDPNLLTIGFVGRLTKDKGIEELCEASVSLLEKASNFQVFLVGPLEDAAGERVIAEMEARGVPFVAPGKIDDTSAAFKAMDIFCLPSYREGLPNVVLEAFASGLPVVATSVTGNTDLIDPGENGLLVEARDSEALRGALDAVIRDPNLRTELGSRALVTARSEFDVQHVISEQLRFLKAVSSRANESTH</sequence>
<dbReference type="GO" id="GO:1903509">
    <property type="term" value="P:liposaccharide metabolic process"/>
    <property type="evidence" value="ECO:0007669"/>
    <property type="project" value="UniProtKB-ARBA"/>
</dbReference>
<keyword evidence="2 5" id="KW-0808">Transferase</keyword>